<dbReference type="InterPro" id="IPR010275">
    <property type="entry name" value="MepK"/>
</dbReference>
<keyword evidence="3" id="KW-0645">Protease</keyword>
<feature type="compositionally biased region" description="Low complexity" evidence="12">
    <location>
        <begin position="81"/>
        <end position="107"/>
    </location>
</feature>
<reference evidence="14 15" key="1">
    <citation type="submission" date="2018-12" db="EMBL/GenBank/DDBJ databases">
        <title>Mesorhizobium carbonis sp. nov., isolated from coal mine water.</title>
        <authorList>
            <person name="Xin W."/>
            <person name="Xu Z."/>
            <person name="Xiang F."/>
            <person name="Zhang J."/>
            <person name="Xi L."/>
            <person name="Liu J."/>
        </authorList>
    </citation>
    <scope>NUCLEOTIDE SEQUENCE [LARGE SCALE GENOMIC DNA]</scope>
    <source>
        <strain evidence="14 15">B2.3</strain>
    </source>
</reference>
<evidence type="ECO:0000256" key="7">
    <source>
        <dbReference type="ARBA" id="ARBA00022833"/>
    </source>
</evidence>
<dbReference type="SUPFAM" id="SSF55166">
    <property type="entry name" value="Hedgehog/DD-peptidase"/>
    <property type="match status" value="1"/>
</dbReference>
<protein>
    <recommendedName>
        <fullName evidence="11">Murein endopeptidase K</fullName>
    </recommendedName>
</protein>
<dbReference type="PANTHER" id="PTHR37425">
    <property type="match status" value="1"/>
</dbReference>
<dbReference type="Gene3D" id="3.30.1380.10">
    <property type="match status" value="1"/>
</dbReference>
<evidence type="ECO:0000256" key="4">
    <source>
        <dbReference type="ARBA" id="ARBA00022723"/>
    </source>
</evidence>
<dbReference type="EMBL" id="RWKW01000035">
    <property type="protein sequence ID" value="RST86515.1"/>
    <property type="molecule type" value="Genomic_DNA"/>
</dbReference>
<evidence type="ECO:0000256" key="10">
    <source>
        <dbReference type="ARBA" id="ARBA00093448"/>
    </source>
</evidence>
<evidence type="ECO:0000256" key="3">
    <source>
        <dbReference type="ARBA" id="ARBA00022670"/>
    </source>
</evidence>
<evidence type="ECO:0000256" key="2">
    <source>
        <dbReference type="ARBA" id="ARBA00004776"/>
    </source>
</evidence>
<comment type="cofactor">
    <cofactor evidence="1">
        <name>Zn(2+)</name>
        <dbReference type="ChEBI" id="CHEBI:29105"/>
    </cofactor>
</comment>
<accession>A0A3S0A7K2</accession>
<dbReference type="OrthoDB" id="5418604at2"/>
<evidence type="ECO:0000256" key="1">
    <source>
        <dbReference type="ARBA" id="ARBA00001947"/>
    </source>
</evidence>
<keyword evidence="4" id="KW-0479">Metal-binding</keyword>
<dbReference type="GO" id="GO:0008237">
    <property type="term" value="F:metallopeptidase activity"/>
    <property type="evidence" value="ECO:0007669"/>
    <property type="project" value="UniProtKB-KW"/>
</dbReference>
<dbReference type="PANTHER" id="PTHR37425:SF1">
    <property type="entry name" value="OUTER MEMBRANE PROTEIN"/>
    <property type="match status" value="1"/>
</dbReference>
<dbReference type="Proteomes" id="UP000278398">
    <property type="component" value="Unassembled WGS sequence"/>
</dbReference>
<evidence type="ECO:0000313" key="14">
    <source>
        <dbReference type="EMBL" id="RST86515.1"/>
    </source>
</evidence>
<comment type="pathway">
    <text evidence="2">Cell wall biogenesis; cell wall polysaccharide biosynthesis.</text>
</comment>
<evidence type="ECO:0000313" key="15">
    <source>
        <dbReference type="Proteomes" id="UP000278398"/>
    </source>
</evidence>
<proteinExistence type="inferred from homology"/>
<keyword evidence="5" id="KW-0732">Signal</keyword>
<evidence type="ECO:0000256" key="8">
    <source>
        <dbReference type="ARBA" id="ARBA00023049"/>
    </source>
</evidence>
<dbReference type="InterPro" id="IPR009045">
    <property type="entry name" value="Zn_M74/Hedgehog-like"/>
</dbReference>
<dbReference type="GO" id="GO:0046872">
    <property type="term" value="F:metal ion binding"/>
    <property type="evidence" value="ECO:0007669"/>
    <property type="project" value="UniProtKB-KW"/>
</dbReference>
<dbReference type="Pfam" id="PF08291">
    <property type="entry name" value="Peptidase_M15_3"/>
    <property type="match status" value="1"/>
</dbReference>
<feature type="compositionally biased region" description="Low complexity" evidence="12">
    <location>
        <begin position="35"/>
        <end position="47"/>
    </location>
</feature>
<dbReference type="AlphaFoldDB" id="A0A3S0A7K2"/>
<name>A0A3S0A7K2_9HYPH</name>
<keyword evidence="9" id="KW-0961">Cell wall biogenesis/degradation</keyword>
<evidence type="ECO:0000259" key="13">
    <source>
        <dbReference type="Pfam" id="PF08291"/>
    </source>
</evidence>
<comment type="similarity">
    <text evidence="10">Belongs to the peptidase M15 family.</text>
</comment>
<organism evidence="14 15">
    <name type="scientific">Aquibium carbonis</name>
    <dbReference type="NCBI Taxonomy" id="2495581"/>
    <lineage>
        <taxon>Bacteria</taxon>
        <taxon>Pseudomonadati</taxon>
        <taxon>Pseudomonadota</taxon>
        <taxon>Alphaproteobacteria</taxon>
        <taxon>Hyphomicrobiales</taxon>
        <taxon>Phyllobacteriaceae</taxon>
        <taxon>Aquibium</taxon>
    </lineage>
</organism>
<evidence type="ECO:0000256" key="6">
    <source>
        <dbReference type="ARBA" id="ARBA00022801"/>
    </source>
</evidence>
<feature type="region of interest" description="Disordered" evidence="12">
    <location>
        <begin position="35"/>
        <end position="125"/>
    </location>
</feature>
<keyword evidence="15" id="KW-1185">Reference proteome</keyword>
<dbReference type="InterPro" id="IPR013230">
    <property type="entry name" value="Peptidase_M15A_C"/>
</dbReference>
<sequence length="354" mass="36212">MLAGIIVASCSATGDSALKIGPSGFASGLTSVLSQAEAELSAEAGSPPASPDPARRQSDASSASTNGGDDGGQPATVGLVPAADPQAPAAPPIALAAPDKPASAAPPQSTDQALDRAGTADDSAAEKSGFLTSLFGSKPAVAATPRPVLDLADKPSAAAAPDKSDKAGKPLVKLASTGGKAGDTRPVFSGEALPGVRQGSLFEITRKSGLDDDSDIDLHEDEPSYRVASAAGLARLAPNGLLKQTDGVDVGCLKPSLVRMLKNVERHFGKKMIVTSGYRDPERNRAVRGARNSMHMYCAAADVQVPGVDKHRLAAYVRALPGRGGVGTYCHTASVHIDIGPERDWNWRCRAPRG</sequence>
<evidence type="ECO:0000256" key="12">
    <source>
        <dbReference type="SAM" id="MobiDB-lite"/>
    </source>
</evidence>
<feature type="domain" description="Peptidase M15A C-terminal" evidence="13">
    <location>
        <begin position="235"/>
        <end position="338"/>
    </location>
</feature>
<keyword evidence="7" id="KW-0862">Zinc</keyword>
<comment type="caution">
    <text evidence="14">The sequence shown here is derived from an EMBL/GenBank/DDBJ whole genome shotgun (WGS) entry which is preliminary data.</text>
</comment>
<evidence type="ECO:0000256" key="5">
    <source>
        <dbReference type="ARBA" id="ARBA00022729"/>
    </source>
</evidence>
<dbReference type="GO" id="GO:0006508">
    <property type="term" value="P:proteolysis"/>
    <property type="evidence" value="ECO:0007669"/>
    <property type="project" value="UniProtKB-KW"/>
</dbReference>
<keyword evidence="6" id="KW-0378">Hydrolase</keyword>
<gene>
    <name evidence="14" type="ORF">EJC49_10520</name>
</gene>
<dbReference type="GO" id="GO:0071555">
    <property type="term" value="P:cell wall organization"/>
    <property type="evidence" value="ECO:0007669"/>
    <property type="project" value="UniProtKB-KW"/>
</dbReference>
<evidence type="ECO:0000256" key="11">
    <source>
        <dbReference type="ARBA" id="ARBA00093666"/>
    </source>
</evidence>
<keyword evidence="8" id="KW-0482">Metalloprotease</keyword>
<evidence type="ECO:0000256" key="9">
    <source>
        <dbReference type="ARBA" id="ARBA00023316"/>
    </source>
</evidence>